<evidence type="ECO:0000256" key="4">
    <source>
        <dbReference type="ARBA" id="ARBA00022692"/>
    </source>
</evidence>
<dbReference type="Pfam" id="PF02416">
    <property type="entry name" value="TatA_B_E"/>
    <property type="match status" value="1"/>
</dbReference>
<dbReference type="GO" id="GO:0033281">
    <property type="term" value="C:TAT protein transport complex"/>
    <property type="evidence" value="ECO:0007669"/>
    <property type="project" value="UniProtKB-UniRule"/>
</dbReference>
<organism evidence="10 11">
    <name type="scientific">Methylobacter tundripaludum</name>
    <dbReference type="NCBI Taxonomy" id="173365"/>
    <lineage>
        <taxon>Bacteria</taxon>
        <taxon>Pseudomonadati</taxon>
        <taxon>Pseudomonadota</taxon>
        <taxon>Gammaproteobacteria</taxon>
        <taxon>Methylococcales</taxon>
        <taxon>Methylococcaceae</taxon>
        <taxon>Methylobacter</taxon>
    </lineage>
</organism>
<dbReference type="NCBIfam" id="TIGR01411">
    <property type="entry name" value="tatAE"/>
    <property type="match status" value="1"/>
</dbReference>
<evidence type="ECO:0000256" key="3">
    <source>
        <dbReference type="ARBA" id="ARBA00022475"/>
    </source>
</evidence>
<protein>
    <recommendedName>
        <fullName evidence="9">Sec-independent protein translocase protein TatA</fullName>
    </recommendedName>
</protein>
<sequence length="69" mass="7196">MGFSVTHLLVVLAIVIVVFGTKRLRNIGTDLGGAIKGFRAAVADGGEDKPVADKGEAIEGEVIFKNDKA</sequence>
<proteinExistence type="inferred from homology"/>
<dbReference type="EMBL" id="PTIZ01000001">
    <property type="protein sequence ID" value="PPK78036.1"/>
    <property type="molecule type" value="Genomic_DNA"/>
</dbReference>
<keyword evidence="2 9" id="KW-0813">Transport</keyword>
<keyword evidence="6 9" id="KW-1133">Transmembrane helix</keyword>
<comment type="caution">
    <text evidence="10">The sequence shown here is derived from an EMBL/GenBank/DDBJ whole genome shotgun (WGS) entry which is preliminary data.</text>
</comment>
<keyword evidence="4 9" id="KW-0812">Transmembrane</keyword>
<comment type="function">
    <text evidence="9">Part of the twin-arginine translocation (Tat) system that transports large folded proteins containing a characteristic twin-arginine motif in their signal peptide across membranes. TatA could form the protein-conducting channel of the Tat system.</text>
</comment>
<evidence type="ECO:0000256" key="8">
    <source>
        <dbReference type="ARBA" id="ARBA00023136"/>
    </source>
</evidence>
<reference evidence="10 11" key="1">
    <citation type="submission" date="2018-02" db="EMBL/GenBank/DDBJ databases">
        <title>Subsurface microbial communities from deep shales in Ohio and West Virginia, USA.</title>
        <authorList>
            <person name="Wrighton K."/>
        </authorList>
    </citation>
    <scope>NUCLEOTIDE SEQUENCE [LARGE SCALE GENOMIC DNA]</scope>
    <source>
        <strain evidence="10 11">OWC-DMM</strain>
    </source>
</reference>
<dbReference type="RefSeq" id="WP_104427667.1">
    <property type="nucleotide sequence ID" value="NZ_PTIZ01000001.1"/>
</dbReference>
<evidence type="ECO:0000256" key="1">
    <source>
        <dbReference type="ARBA" id="ARBA00004162"/>
    </source>
</evidence>
<dbReference type="InterPro" id="IPR003369">
    <property type="entry name" value="TatA/B/E"/>
</dbReference>
<keyword evidence="5 9" id="KW-0653">Protein transport</keyword>
<accession>A0A2S6HKS5</accession>
<keyword evidence="3 9" id="KW-1003">Cell membrane</keyword>
<gene>
    <name evidence="9" type="primary">tatA</name>
    <name evidence="10" type="ORF">B0F87_101418</name>
</gene>
<evidence type="ECO:0000313" key="10">
    <source>
        <dbReference type="EMBL" id="PPK78036.1"/>
    </source>
</evidence>
<dbReference type="Proteomes" id="UP000240010">
    <property type="component" value="Unassembled WGS sequence"/>
</dbReference>
<comment type="subcellular location">
    <subcellularLocation>
        <location evidence="1 9">Cell membrane</location>
        <topology evidence="1 9">Single-pass membrane protein</topology>
    </subcellularLocation>
</comment>
<keyword evidence="8 9" id="KW-0472">Membrane</keyword>
<dbReference type="InterPro" id="IPR006312">
    <property type="entry name" value="TatA/E"/>
</dbReference>
<dbReference type="AlphaFoldDB" id="A0A2S6HKS5"/>
<evidence type="ECO:0000256" key="2">
    <source>
        <dbReference type="ARBA" id="ARBA00022448"/>
    </source>
</evidence>
<dbReference type="HAMAP" id="MF_00236">
    <property type="entry name" value="TatA_E"/>
    <property type="match status" value="1"/>
</dbReference>
<dbReference type="GO" id="GO:0008320">
    <property type="term" value="F:protein transmembrane transporter activity"/>
    <property type="evidence" value="ECO:0007669"/>
    <property type="project" value="UniProtKB-UniRule"/>
</dbReference>
<comment type="similarity">
    <text evidence="9">Belongs to the TatA/E family.</text>
</comment>
<evidence type="ECO:0000256" key="7">
    <source>
        <dbReference type="ARBA" id="ARBA00023010"/>
    </source>
</evidence>
<evidence type="ECO:0000256" key="6">
    <source>
        <dbReference type="ARBA" id="ARBA00022989"/>
    </source>
</evidence>
<evidence type="ECO:0000313" key="11">
    <source>
        <dbReference type="Proteomes" id="UP000240010"/>
    </source>
</evidence>
<comment type="subunit">
    <text evidence="9">The Tat system comprises two distinct complexes: a TatABC complex, containing multiple copies of TatA, TatB and TatC subunits, and a separate TatA complex, containing only TatA subunits. Substrates initially bind to the TatABC complex, which probably triggers association of the separate TatA complex to form the active translocon.</text>
</comment>
<dbReference type="Gene3D" id="1.20.5.3310">
    <property type="match status" value="1"/>
</dbReference>
<dbReference type="PANTHER" id="PTHR42982:SF1">
    <property type="entry name" value="SEC-INDEPENDENT PROTEIN TRANSLOCASE PROTEIN TATA"/>
    <property type="match status" value="1"/>
</dbReference>
<name>A0A2S6HKS5_9GAMM</name>
<dbReference type="PANTHER" id="PTHR42982">
    <property type="entry name" value="SEC-INDEPENDENT PROTEIN TRANSLOCASE PROTEIN TATA"/>
    <property type="match status" value="1"/>
</dbReference>
<evidence type="ECO:0000256" key="9">
    <source>
        <dbReference type="HAMAP-Rule" id="MF_00236"/>
    </source>
</evidence>
<dbReference type="GO" id="GO:0043953">
    <property type="term" value="P:protein transport by the Tat complex"/>
    <property type="evidence" value="ECO:0007669"/>
    <property type="project" value="UniProtKB-UniRule"/>
</dbReference>
<keyword evidence="7 9" id="KW-0811">Translocation</keyword>
<evidence type="ECO:0000256" key="5">
    <source>
        <dbReference type="ARBA" id="ARBA00022927"/>
    </source>
</evidence>